<dbReference type="CDD" id="cd05233">
    <property type="entry name" value="SDR_c"/>
    <property type="match status" value="1"/>
</dbReference>
<comment type="similarity">
    <text evidence="1">Belongs to the short-chain dehydrogenases/reductases (SDR) family.</text>
</comment>
<gene>
    <name evidence="3" type="ORF">E5R92_02185</name>
</gene>
<dbReference type="Pfam" id="PF13561">
    <property type="entry name" value="adh_short_C2"/>
    <property type="match status" value="1"/>
</dbReference>
<dbReference type="PANTHER" id="PTHR43639">
    <property type="entry name" value="OXIDOREDUCTASE, SHORT-CHAIN DEHYDROGENASE/REDUCTASE FAMILY (AFU_ORTHOLOGUE AFUA_5G02870)"/>
    <property type="match status" value="1"/>
</dbReference>
<name>A0A6H1Q195_9PROT</name>
<keyword evidence="2" id="KW-0560">Oxidoreductase</keyword>
<evidence type="ECO:0000256" key="1">
    <source>
        <dbReference type="ARBA" id="ARBA00006484"/>
    </source>
</evidence>
<dbReference type="Gene3D" id="3.40.50.720">
    <property type="entry name" value="NAD(P)-binding Rossmann-like Domain"/>
    <property type="match status" value="1"/>
</dbReference>
<dbReference type="InterPro" id="IPR002347">
    <property type="entry name" value="SDR_fam"/>
</dbReference>
<dbReference type="RefSeq" id="WP_168606481.1">
    <property type="nucleotide sequence ID" value="NZ_CP038852.1"/>
</dbReference>
<reference evidence="3 4" key="1">
    <citation type="journal article" date="2020" name="Nat. Microbiol.">
        <title>Lysogenic host-virus interactions in SAR11 marine bacteria.</title>
        <authorList>
            <person name="Morris R.M."/>
            <person name="Cain K.R."/>
            <person name="Hvorecny K.L."/>
            <person name="Kollman J.M."/>
        </authorList>
    </citation>
    <scope>NUCLEOTIDE SEQUENCE [LARGE SCALE GENOMIC DNA]</scope>
    <source>
        <strain evidence="3 4">NP1</strain>
    </source>
</reference>
<sequence>MSATYKDLKDKRVFITGGGSGIGASIVEHFCEQGSEVYFIDINVEASNKLIVECKNKEFSIPTFIKCDLLNIKDLQNTISKIINDNGAIDILVNNAANDERHSIDEVTEEFWNERMNINLRHYFFTVQSVKKSMIENKGGSIVNIGSVSWMIGQGGMAAYTAAKSGVVGLTRSFARDLGEFNIRVNSVVPGWVMTERQIEKWLTPESEADMMKKQCLKHKLMPSDIAKTVLFFGSDASSGCTNQDYIVDKGWL</sequence>
<keyword evidence="4" id="KW-1185">Reference proteome</keyword>
<organism evidence="3 4">
    <name type="scientific">Candidatus Pelagibacter giovannonii</name>
    <dbReference type="NCBI Taxonomy" id="2563896"/>
    <lineage>
        <taxon>Bacteria</taxon>
        <taxon>Pseudomonadati</taxon>
        <taxon>Pseudomonadota</taxon>
        <taxon>Alphaproteobacteria</taxon>
        <taxon>Candidatus Pelagibacterales</taxon>
        <taxon>Candidatus Pelagibacteraceae</taxon>
        <taxon>Candidatus Pelagibacter</taxon>
    </lineage>
</organism>
<dbReference type="PROSITE" id="PS00061">
    <property type="entry name" value="ADH_SHORT"/>
    <property type="match status" value="1"/>
</dbReference>
<dbReference type="InterPro" id="IPR036291">
    <property type="entry name" value="NAD(P)-bd_dom_sf"/>
</dbReference>
<protein>
    <submittedName>
        <fullName evidence="3">SDR family oxidoreductase</fullName>
    </submittedName>
</protein>
<evidence type="ECO:0000313" key="3">
    <source>
        <dbReference type="EMBL" id="QIZ20594.1"/>
    </source>
</evidence>
<dbReference type="PANTHER" id="PTHR43639:SF1">
    <property type="entry name" value="SHORT-CHAIN DEHYDROGENASE_REDUCTASE FAMILY PROTEIN"/>
    <property type="match status" value="1"/>
</dbReference>
<dbReference type="FunFam" id="3.40.50.720:FF:000084">
    <property type="entry name" value="Short-chain dehydrogenase reductase"/>
    <property type="match status" value="1"/>
</dbReference>
<dbReference type="EMBL" id="CP038852">
    <property type="protein sequence ID" value="QIZ20594.1"/>
    <property type="molecule type" value="Genomic_DNA"/>
</dbReference>
<evidence type="ECO:0000313" key="4">
    <source>
        <dbReference type="Proteomes" id="UP000501094"/>
    </source>
</evidence>
<dbReference type="SUPFAM" id="SSF51735">
    <property type="entry name" value="NAD(P)-binding Rossmann-fold domains"/>
    <property type="match status" value="1"/>
</dbReference>
<dbReference type="PRINTS" id="PR00081">
    <property type="entry name" value="GDHRDH"/>
</dbReference>
<dbReference type="InterPro" id="IPR020904">
    <property type="entry name" value="Sc_DH/Rdtase_CS"/>
</dbReference>
<proteinExistence type="inferred from homology"/>
<dbReference type="AlphaFoldDB" id="A0A6H1Q195"/>
<accession>A0A6H1Q195</accession>
<dbReference type="Proteomes" id="UP000501094">
    <property type="component" value="Chromosome"/>
</dbReference>
<dbReference type="PRINTS" id="PR00080">
    <property type="entry name" value="SDRFAMILY"/>
</dbReference>
<evidence type="ECO:0000256" key="2">
    <source>
        <dbReference type="ARBA" id="ARBA00023002"/>
    </source>
</evidence>
<dbReference type="GO" id="GO:0016491">
    <property type="term" value="F:oxidoreductase activity"/>
    <property type="evidence" value="ECO:0007669"/>
    <property type="project" value="UniProtKB-KW"/>
</dbReference>
<dbReference type="KEGG" id="peg:E5R92_02185"/>